<accession>A0ABD5SBN5</accession>
<evidence type="ECO:0000259" key="8">
    <source>
        <dbReference type="Pfam" id="PF13244"/>
    </source>
</evidence>
<evidence type="ECO:0000256" key="6">
    <source>
        <dbReference type="ARBA" id="ARBA00023136"/>
    </source>
</evidence>
<evidence type="ECO:0000256" key="4">
    <source>
        <dbReference type="ARBA" id="ARBA00022692"/>
    </source>
</evidence>
<comment type="caution">
    <text evidence="10">The sequence shown here is derived from an EMBL/GenBank/DDBJ whole genome shotgun (WGS) entry which is preliminary data.</text>
</comment>
<proteinExistence type="predicted"/>
<keyword evidence="5 7" id="KW-1133">Transmembrane helix</keyword>
<dbReference type="AlphaFoldDB" id="A0ABD5SBN5"/>
<dbReference type="EMBL" id="JBHSWW010000190">
    <property type="protein sequence ID" value="MFC6754081.1"/>
    <property type="molecule type" value="Genomic_DNA"/>
</dbReference>
<keyword evidence="11" id="KW-1185">Reference proteome</keyword>
<reference evidence="10 11" key="1">
    <citation type="journal article" date="2019" name="Int. J. Syst. Evol. Microbiol.">
        <title>The Global Catalogue of Microorganisms (GCM) 10K type strain sequencing project: providing services to taxonomists for standard genome sequencing and annotation.</title>
        <authorList>
            <consortium name="The Broad Institute Genomics Platform"/>
            <consortium name="The Broad Institute Genome Sequencing Center for Infectious Disease"/>
            <person name="Wu L."/>
            <person name="Ma J."/>
        </authorList>
    </citation>
    <scope>NUCLEOTIDE SEQUENCE [LARGE SCALE GENOMIC DNA]</scope>
    <source>
        <strain evidence="10 11">CGMCC 1.3239</strain>
    </source>
</reference>
<dbReference type="InterPro" id="IPR025383">
    <property type="entry name" value="MrpA_C/MbhD"/>
</dbReference>
<name>A0ABD5SBN5_9EURY</name>
<dbReference type="Proteomes" id="UP001596442">
    <property type="component" value="Unassembled WGS sequence"/>
</dbReference>
<sequence>MSGSVPLVAAGSAPQPVIAQITAIEASLFVFVVVTAIVTALARDVLAAVIVFGAYSLGMAALYTFYRAPDVAMTEAAISAGVTTVLLLVTLAKTTRIDHEVAFESVNLPAAGAAGLLFVGMVLTMAEIPAVGDPDAPAWSNVDVTQWYIAETYAETGVENAVMAVLAAFRGFDTFGEAVVVFAAGIAVLVVLRREVFA</sequence>
<protein>
    <submittedName>
        <fullName evidence="10">DUF4040 domain-containing protein</fullName>
    </submittedName>
</protein>
<evidence type="ECO:0000313" key="11">
    <source>
        <dbReference type="Proteomes" id="UP001596442"/>
    </source>
</evidence>
<keyword evidence="6 7" id="KW-0472">Membrane</keyword>
<dbReference type="NCBIfam" id="NF009159">
    <property type="entry name" value="PRK12504.1"/>
    <property type="match status" value="1"/>
</dbReference>
<gene>
    <name evidence="10" type="ORF">ACFQEU_11500</name>
</gene>
<feature type="transmembrane region" description="Helical" evidence="7">
    <location>
        <begin position="17"/>
        <end position="38"/>
    </location>
</feature>
<evidence type="ECO:0000256" key="7">
    <source>
        <dbReference type="SAM" id="Phobius"/>
    </source>
</evidence>
<evidence type="ECO:0000313" key="10">
    <source>
        <dbReference type="EMBL" id="MFC6754081.1"/>
    </source>
</evidence>
<feature type="domain" description="MrpA C-terminal/MbhD" evidence="8">
    <location>
        <begin position="30"/>
        <end position="95"/>
    </location>
</feature>
<feature type="transmembrane region" description="Helical" evidence="7">
    <location>
        <begin position="175"/>
        <end position="192"/>
    </location>
</feature>
<dbReference type="InterPro" id="IPR050616">
    <property type="entry name" value="CPA3_Na-H_Antiporter_A"/>
</dbReference>
<evidence type="ECO:0000256" key="2">
    <source>
        <dbReference type="ARBA" id="ARBA00022448"/>
    </source>
</evidence>
<feature type="transmembrane region" description="Helical" evidence="7">
    <location>
        <begin position="72"/>
        <end position="94"/>
    </location>
</feature>
<dbReference type="Pfam" id="PF13244">
    <property type="entry name" value="MbhD"/>
    <property type="match status" value="1"/>
</dbReference>
<evidence type="ECO:0000256" key="5">
    <source>
        <dbReference type="ARBA" id="ARBA00022989"/>
    </source>
</evidence>
<evidence type="ECO:0000256" key="1">
    <source>
        <dbReference type="ARBA" id="ARBA00004651"/>
    </source>
</evidence>
<feature type="transmembrane region" description="Helical" evidence="7">
    <location>
        <begin position="106"/>
        <end position="126"/>
    </location>
</feature>
<organism evidence="10 11">
    <name type="scientific">Halorubrum tibetense</name>
    <dbReference type="NCBI Taxonomy" id="175631"/>
    <lineage>
        <taxon>Archaea</taxon>
        <taxon>Methanobacteriati</taxon>
        <taxon>Methanobacteriota</taxon>
        <taxon>Stenosarchaea group</taxon>
        <taxon>Halobacteria</taxon>
        <taxon>Halobacteriales</taxon>
        <taxon>Haloferacaceae</taxon>
        <taxon>Halorubrum</taxon>
    </lineage>
</organism>
<feature type="domain" description="MrpA C-terminal/MbhE" evidence="9">
    <location>
        <begin position="143"/>
        <end position="194"/>
    </location>
</feature>
<evidence type="ECO:0000259" key="9">
    <source>
        <dbReference type="Pfam" id="PF20501"/>
    </source>
</evidence>
<feature type="transmembrane region" description="Helical" evidence="7">
    <location>
        <begin position="45"/>
        <end position="66"/>
    </location>
</feature>
<dbReference type="PANTHER" id="PTHR43373:SF1">
    <property type="entry name" value="NA(+)_H(+) ANTIPORTER SUBUNIT A"/>
    <property type="match status" value="1"/>
</dbReference>
<dbReference type="InterPro" id="IPR046806">
    <property type="entry name" value="MrpA_C/MbhE"/>
</dbReference>
<dbReference type="RefSeq" id="WP_379782250.1">
    <property type="nucleotide sequence ID" value="NZ_JBHSWW010000190.1"/>
</dbReference>
<keyword evidence="4 7" id="KW-0812">Transmembrane</keyword>
<keyword evidence="2" id="KW-0813">Transport</keyword>
<dbReference type="Pfam" id="PF20501">
    <property type="entry name" value="MbhE"/>
    <property type="match status" value="1"/>
</dbReference>
<keyword evidence="3" id="KW-1003">Cell membrane</keyword>
<dbReference type="GO" id="GO:0005886">
    <property type="term" value="C:plasma membrane"/>
    <property type="evidence" value="ECO:0007669"/>
    <property type="project" value="UniProtKB-SubCell"/>
</dbReference>
<dbReference type="PANTHER" id="PTHR43373">
    <property type="entry name" value="NA(+)/H(+) ANTIPORTER SUBUNIT"/>
    <property type="match status" value="1"/>
</dbReference>
<evidence type="ECO:0000256" key="3">
    <source>
        <dbReference type="ARBA" id="ARBA00022475"/>
    </source>
</evidence>
<comment type="subcellular location">
    <subcellularLocation>
        <location evidence="1">Cell membrane</location>
        <topology evidence="1">Multi-pass membrane protein</topology>
    </subcellularLocation>
</comment>